<gene>
    <name evidence="2" type="ORF">Theth_1097</name>
</gene>
<accession>F7YTG3</accession>
<sequence precursor="true">MRKGLILLASLLLITFAALAQEDVPIKVTLTMMVAGDQNMVDFFEYEVGPEFRKLYPNVTLKVIGTGPGDAGSQQIVQQLKLEKESGKDKWSIDLVVIHETGAIWAIEAGLLKPYTEFLTYRRLLVRGTEKMALGVNVEGYVVPMFHSQVVLAYNPKFVKDPPKSYAELVEWVKKNPGKFGYNGIKGGMSGVGFVFGWVYWKSGYMDIYTKGPYDKKYEENWPQIFAELKEFNKYVTITAGNAGTLDALNRGEIWMGPVWVDMLYTWMREGRMDPNIRIVLLAPGMPGQPMHFAIPAKAANPDYAFKFIEFMLSPKVQAKYIVERFNWYPAIGDDYVAPYLSKDVLDRLYKDVKQADLVKYGKPMPLLGYKQDMQEAYEKWVEK</sequence>
<dbReference type="OrthoDB" id="3239593at2"/>
<keyword evidence="3" id="KW-1185">Reference proteome</keyword>
<dbReference type="InterPro" id="IPR006059">
    <property type="entry name" value="SBP"/>
</dbReference>
<reference evidence="2 3" key="1">
    <citation type="submission" date="2010-11" db="EMBL/GenBank/DDBJ databases">
        <title>The complete genome of Thermotoga thermarum DSM 5069.</title>
        <authorList>
            <consortium name="US DOE Joint Genome Institute (JGI-PGF)"/>
            <person name="Lucas S."/>
            <person name="Copeland A."/>
            <person name="Lapidus A."/>
            <person name="Bruce D."/>
            <person name="Goodwin L."/>
            <person name="Pitluck S."/>
            <person name="Kyrpides N."/>
            <person name="Mavromatis K."/>
            <person name="Ivanova N."/>
            <person name="Zeytun A."/>
            <person name="Brettin T."/>
            <person name="Detter J.C."/>
            <person name="Tapia R."/>
            <person name="Han C."/>
            <person name="Land M."/>
            <person name="Hauser L."/>
            <person name="Markowitz V."/>
            <person name="Cheng J.-F."/>
            <person name="Hugenholtz P."/>
            <person name="Woyke T."/>
            <person name="Wu D."/>
            <person name="Spring S."/>
            <person name="Schroeder M."/>
            <person name="Brambilla E."/>
            <person name="Klenk H.-P."/>
            <person name="Eisen J.A."/>
        </authorList>
    </citation>
    <scope>NUCLEOTIDE SEQUENCE [LARGE SCALE GENOMIC DNA]</scope>
    <source>
        <strain evidence="2 3">DSM 5069</strain>
    </source>
</reference>
<dbReference type="Proteomes" id="UP000006804">
    <property type="component" value="Chromosome"/>
</dbReference>
<dbReference type="AlphaFoldDB" id="F7YTG3"/>
<keyword evidence="1" id="KW-0732">Signal</keyword>
<feature type="chain" id="PRO_5003372850" evidence="1">
    <location>
        <begin position="21"/>
        <end position="384"/>
    </location>
</feature>
<organism evidence="2 3">
    <name type="scientific">Pseudothermotoga thermarum DSM 5069</name>
    <dbReference type="NCBI Taxonomy" id="688269"/>
    <lineage>
        <taxon>Bacteria</taxon>
        <taxon>Thermotogati</taxon>
        <taxon>Thermotogota</taxon>
        <taxon>Thermotogae</taxon>
        <taxon>Thermotogales</taxon>
        <taxon>Thermotogaceae</taxon>
        <taxon>Pseudothermotoga</taxon>
    </lineage>
</organism>
<dbReference type="KEGG" id="tta:Theth_1097"/>
<dbReference type="HOGENOM" id="CLU_058811_0_0_0"/>
<feature type="signal peptide" evidence="1">
    <location>
        <begin position="1"/>
        <end position="20"/>
    </location>
</feature>
<dbReference type="SUPFAM" id="SSF53850">
    <property type="entry name" value="Periplasmic binding protein-like II"/>
    <property type="match status" value="1"/>
</dbReference>
<dbReference type="Pfam" id="PF13416">
    <property type="entry name" value="SBP_bac_8"/>
    <property type="match status" value="1"/>
</dbReference>
<dbReference type="eggNOG" id="COG4134">
    <property type="taxonomic scope" value="Bacteria"/>
</dbReference>
<dbReference type="RefSeq" id="WP_013932397.1">
    <property type="nucleotide sequence ID" value="NC_015707.1"/>
</dbReference>
<dbReference type="PANTHER" id="PTHR42779">
    <property type="entry name" value="PROTEIN YNJB"/>
    <property type="match status" value="1"/>
</dbReference>
<evidence type="ECO:0000313" key="3">
    <source>
        <dbReference type="Proteomes" id="UP000006804"/>
    </source>
</evidence>
<dbReference type="STRING" id="688269.Theth_1097"/>
<dbReference type="Gene3D" id="3.40.190.10">
    <property type="entry name" value="Periplasmic binding protein-like II"/>
    <property type="match status" value="1"/>
</dbReference>
<evidence type="ECO:0000256" key="1">
    <source>
        <dbReference type="SAM" id="SignalP"/>
    </source>
</evidence>
<proteinExistence type="predicted"/>
<evidence type="ECO:0000313" key="2">
    <source>
        <dbReference type="EMBL" id="AEH51177.1"/>
    </source>
</evidence>
<dbReference type="EMBL" id="CP002351">
    <property type="protein sequence ID" value="AEH51177.1"/>
    <property type="molecule type" value="Genomic_DNA"/>
</dbReference>
<dbReference type="PANTHER" id="PTHR42779:SF1">
    <property type="entry name" value="PROTEIN YNJB"/>
    <property type="match status" value="1"/>
</dbReference>
<protein>
    <submittedName>
        <fullName evidence="2">Extracellular solute-binding protein family 1</fullName>
    </submittedName>
</protein>
<dbReference type="PATRIC" id="fig|688269.3.peg.1125"/>
<name>F7YTG3_9THEM</name>